<proteinExistence type="inferred from homology"/>
<dbReference type="NCBIfam" id="TIGR00231">
    <property type="entry name" value="small_GTP"/>
    <property type="match status" value="1"/>
</dbReference>
<evidence type="ECO:0000256" key="3">
    <source>
        <dbReference type="ARBA" id="ARBA00023134"/>
    </source>
</evidence>
<dbReference type="PROSITE" id="PS51421">
    <property type="entry name" value="RAS"/>
    <property type="match status" value="1"/>
</dbReference>
<sequence>MPESRQHCYVLLASRRAVWKADSKTNTTSLQNQFGGSDYFSPTEMADGRKTAYVKVIFLGDQSVGKTSLLNQFIQKRFQKKYKATLGSDFFVKEVRVGETTVVMQIWDTAGQERFRSLGSSYFRGADLCCLVYDVTVGKSFDDLDNWKEEFLLQAMPPDPERFPFFVIANKVDLPDDQRMVTSSRATEWIRRRPNFHHVEASAKSGDGVDQAFLQMATVALERNREDRQVLTPVQVRDVDPPPSKCC</sequence>
<dbReference type="SUPFAM" id="SSF52540">
    <property type="entry name" value="P-loop containing nucleoside triphosphate hydrolases"/>
    <property type="match status" value="1"/>
</dbReference>
<dbReference type="SMART" id="SM00176">
    <property type="entry name" value="RAN"/>
    <property type="match status" value="1"/>
</dbReference>
<name>A0ABQ8UVA7_9EUKA</name>
<dbReference type="SMART" id="SM00173">
    <property type="entry name" value="RAS"/>
    <property type="match status" value="1"/>
</dbReference>
<keyword evidence="3" id="KW-0342">GTP-binding</keyword>
<dbReference type="PANTHER" id="PTHR47981:SF20">
    <property type="entry name" value="RAS-RELATED PROTEIN RAB-7A"/>
    <property type="match status" value="1"/>
</dbReference>
<dbReference type="InterPro" id="IPR005225">
    <property type="entry name" value="Small_GTP-bd"/>
</dbReference>
<dbReference type="Gene3D" id="3.40.50.300">
    <property type="entry name" value="P-loop containing nucleotide triphosphate hydrolases"/>
    <property type="match status" value="1"/>
</dbReference>
<comment type="caution">
    <text evidence="4">The sequence shown here is derived from an EMBL/GenBank/DDBJ whole genome shotgun (WGS) entry which is preliminary data.</text>
</comment>
<accession>A0ABQ8UVA7</accession>
<organism evidence="4 5">
    <name type="scientific">Paratrimastix pyriformis</name>
    <dbReference type="NCBI Taxonomy" id="342808"/>
    <lineage>
        <taxon>Eukaryota</taxon>
        <taxon>Metamonada</taxon>
        <taxon>Preaxostyla</taxon>
        <taxon>Paratrimastigidae</taxon>
        <taxon>Paratrimastix</taxon>
    </lineage>
</organism>
<keyword evidence="2" id="KW-0547">Nucleotide-binding</keyword>
<dbReference type="Proteomes" id="UP001141327">
    <property type="component" value="Unassembled WGS sequence"/>
</dbReference>
<protein>
    <submittedName>
        <fullName evidence="4">Ras-related protein Rab-7A</fullName>
    </submittedName>
</protein>
<dbReference type="PANTHER" id="PTHR47981">
    <property type="entry name" value="RAB FAMILY"/>
    <property type="match status" value="1"/>
</dbReference>
<dbReference type="InterPro" id="IPR027417">
    <property type="entry name" value="P-loop_NTPase"/>
</dbReference>
<reference evidence="4" key="1">
    <citation type="journal article" date="2022" name="bioRxiv">
        <title>Genomics of Preaxostyla Flagellates Illuminates Evolutionary Transitions and the Path Towards Mitochondrial Loss.</title>
        <authorList>
            <person name="Novak L.V.F."/>
            <person name="Treitli S.C."/>
            <person name="Pyrih J."/>
            <person name="Halakuc P."/>
            <person name="Pipaliya S.V."/>
            <person name="Vacek V."/>
            <person name="Brzon O."/>
            <person name="Soukal P."/>
            <person name="Eme L."/>
            <person name="Dacks J.B."/>
            <person name="Karnkowska A."/>
            <person name="Elias M."/>
            <person name="Hampl V."/>
        </authorList>
    </citation>
    <scope>NUCLEOTIDE SEQUENCE</scope>
    <source>
        <strain evidence="4">RCP-MX</strain>
    </source>
</reference>
<dbReference type="EMBL" id="JAPMOS010000001">
    <property type="protein sequence ID" value="KAJ4463034.1"/>
    <property type="molecule type" value="Genomic_DNA"/>
</dbReference>
<dbReference type="SMART" id="SM00175">
    <property type="entry name" value="RAB"/>
    <property type="match status" value="1"/>
</dbReference>
<dbReference type="InterPro" id="IPR001806">
    <property type="entry name" value="Small_GTPase"/>
</dbReference>
<dbReference type="SMART" id="SM00174">
    <property type="entry name" value="RHO"/>
    <property type="match status" value="1"/>
</dbReference>
<evidence type="ECO:0000256" key="1">
    <source>
        <dbReference type="ARBA" id="ARBA00006270"/>
    </source>
</evidence>
<keyword evidence="5" id="KW-1185">Reference proteome</keyword>
<evidence type="ECO:0000313" key="5">
    <source>
        <dbReference type="Proteomes" id="UP001141327"/>
    </source>
</evidence>
<comment type="similarity">
    <text evidence="1">Belongs to the small GTPase superfamily. Rab family.</text>
</comment>
<dbReference type="PRINTS" id="PR00449">
    <property type="entry name" value="RASTRNSFRMNG"/>
</dbReference>
<dbReference type="Pfam" id="PF00071">
    <property type="entry name" value="Ras"/>
    <property type="match status" value="1"/>
</dbReference>
<evidence type="ECO:0000313" key="4">
    <source>
        <dbReference type="EMBL" id="KAJ4463034.1"/>
    </source>
</evidence>
<dbReference type="PROSITE" id="PS51419">
    <property type="entry name" value="RAB"/>
    <property type="match status" value="1"/>
</dbReference>
<evidence type="ECO:0000256" key="2">
    <source>
        <dbReference type="ARBA" id="ARBA00022741"/>
    </source>
</evidence>
<gene>
    <name evidence="4" type="ORF">PAPYR_280</name>
</gene>